<evidence type="ECO:0000259" key="1">
    <source>
        <dbReference type="Pfam" id="PF13441"/>
    </source>
</evidence>
<evidence type="ECO:0000313" key="2">
    <source>
        <dbReference type="EMBL" id="MDF3840087.1"/>
    </source>
</evidence>
<keyword evidence="3" id="KW-1185">Reference proteome</keyword>
<protein>
    <submittedName>
        <fullName evidence="2">YMGG-like glycine zipper-containing protein</fullName>
    </submittedName>
</protein>
<sequence length="177" mass="17630">MNALTLPKLPRLPVLLALPLAALTLAGCAVMPSGPSVMVLPGTGKSFDQFRADDNSCRQFAFSQVGGVTANQAATNSAVGSAVVGTALGAAAGAAFNGGSGAAVGAGAGLLAGSLVGASNAQYSGYGSQRRYDAAYVQCMYASGNRVPVYGRMASAPRPAAPTYYYPPPPPPGYAPQ</sequence>
<dbReference type="Proteomes" id="UP001216674">
    <property type="component" value="Unassembled WGS sequence"/>
</dbReference>
<name>A0ABT6B654_9BURK</name>
<feature type="domain" description="YMGG-like Gly-zipper" evidence="1">
    <location>
        <begin position="76"/>
        <end position="118"/>
    </location>
</feature>
<evidence type="ECO:0000313" key="3">
    <source>
        <dbReference type="Proteomes" id="UP001216674"/>
    </source>
</evidence>
<dbReference type="InterPro" id="IPR027367">
    <property type="entry name" value="Gly-zipper_YMGG"/>
</dbReference>
<reference evidence="2 3" key="1">
    <citation type="submission" date="2023-03" db="EMBL/GenBank/DDBJ databases">
        <title>Draft assemblies of triclosan tolerant bacteria isolated from returned activated sludge.</title>
        <authorList>
            <person name="Van Hamelsveld S."/>
        </authorList>
    </citation>
    <scope>NUCLEOTIDE SEQUENCE [LARGE SCALE GENOMIC DNA]</scope>
    <source>
        <strain evidence="2 3">GW210010_S58</strain>
    </source>
</reference>
<comment type="caution">
    <text evidence="2">The sequence shown here is derived from an EMBL/GenBank/DDBJ whole genome shotgun (WGS) entry which is preliminary data.</text>
</comment>
<dbReference type="RefSeq" id="WP_276269646.1">
    <property type="nucleotide sequence ID" value="NZ_JARJLM010000735.1"/>
</dbReference>
<organism evidence="2 3">
    <name type="scientific">Cupriavidus basilensis</name>
    <dbReference type="NCBI Taxonomy" id="68895"/>
    <lineage>
        <taxon>Bacteria</taxon>
        <taxon>Pseudomonadati</taxon>
        <taxon>Pseudomonadota</taxon>
        <taxon>Betaproteobacteria</taxon>
        <taxon>Burkholderiales</taxon>
        <taxon>Burkholderiaceae</taxon>
        <taxon>Cupriavidus</taxon>
    </lineage>
</organism>
<dbReference type="Pfam" id="PF13441">
    <property type="entry name" value="Gly-zipper_YMGG"/>
    <property type="match status" value="1"/>
</dbReference>
<accession>A0ABT6B654</accession>
<gene>
    <name evidence="2" type="ORF">P3W85_45275</name>
</gene>
<proteinExistence type="predicted"/>
<dbReference type="EMBL" id="JARJLM010000735">
    <property type="protein sequence ID" value="MDF3840087.1"/>
    <property type="molecule type" value="Genomic_DNA"/>
</dbReference>